<dbReference type="InterPro" id="IPR011815">
    <property type="entry name" value="PBP_1c"/>
</dbReference>
<evidence type="ECO:0000259" key="14">
    <source>
        <dbReference type="Pfam" id="PF06832"/>
    </source>
</evidence>
<evidence type="ECO:0000256" key="1">
    <source>
        <dbReference type="ARBA" id="ARBA00004752"/>
    </source>
</evidence>
<dbReference type="Proteomes" id="UP000271003">
    <property type="component" value="Chromosome"/>
</dbReference>
<dbReference type="Pfam" id="PF00905">
    <property type="entry name" value="Transpeptidase"/>
    <property type="match status" value="1"/>
</dbReference>
<keyword evidence="9" id="KW-0511">Multifunctional enzyme</keyword>
<evidence type="ECO:0000259" key="12">
    <source>
        <dbReference type="Pfam" id="PF00905"/>
    </source>
</evidence>
<dbReference type="GO" id="GO:0006508">
    <property type="term" value="P:proteolysis"/>
    <property type="evidence" value="ECO:0007669"/>
    <property type="project" value="UniProtKB-KW"/>
</dbReference>
<keyword evidence="4" id="KW-0121">Carboxypeptidase</keyword>
<accession>A0A2Z6IB20</accession>
<dbReference type="GO" id="GO:0030288">
    <property type="term" value="C:outer membrane-bounded periplasmic space"/>
    <property type="evidence" value="ECO:0007669"/>
    <property type="project" value="TreeGrafter"/>
</dbReference>
<feature type="domain" description="Glycosyl transferase family 51" evidence="13">
    <location>
        <begin position="62"/>
        <end position="224"/>
    </location>
</feature>
<evidence type="ECO:0000256" key="10">
    <source>
        <dbReference type="ARBA" id="ARBA00044770"/>
    </source>
</evidence>
<dbReference type="InterPro" id="IPR023346">
    <property type="entry name" value="Lysozyme-like_dom_sf"/>
</dbReference>
<dbReference type="AlphaFoldDB" id="A0A2Z6IB20"/>
<dbReference type="InterPro" id="IPR001460">
    <property type="entry name" value="PCN-bd_Tpept"/>
</dbReference>
<dbReference type="GO" id="GO:0008658">
    <property type="term" value="F:penicillin binding"/>
    <property type="evidence" value="ECO:0007669"/>
    <property type="project" value="InterPro"/>
</dbReference>
<feature type="domain" description="Penicillin-binding protein transpeptidase" evidence="12">
    <location>
        <begin position="305"/>
        <end position="425"/>
    </location>
</feature>
<dbReference type="KEGG" id="sutt:SUTMEG_06880"/>
<evidence type="ECO:0000256" key="7">
    <source>
        <dbReference type="ARBA" id="ARBA00022679"/>
    </source>
</evidence>
<evidence type="ECO:0000259" key="13">
    <source>
        <dbReference type="Pfam" id="PF00912"/>
    </source>
</evidence>
<dbReference type="InterPro" id="IPR009647">
    <property type="entry name" value="PBP_C"/>
</dbReference>
<keyword evidence="5" id="KW-0645">Protease</keyword>
<comment type="similarity">
    <text evidence="3">In the N-terminal section; belongs to the glycosyltransferase 51 family.</text>
</comment>
<dbReference type="InterPro" id="IPR036950">
    <property type="entry name" value="PBP_transglycosylase"/>
</dbReference>
<dbReference type="RefSeq" id="WP_170143807.1">
    <property type="nucleotide sequence ID" value="NZ_AP018786.1"/>
</dbReference>
<keyword evidence="7" id="KW-0808">Transferase</keyword>
<evidence type="ECO:0000256" key="5">
    <source>
        <dbReference type="ARBA" id="ARBA00022670"/>
    </source>
</evidence>
<keyword evidence="6" id="KW-0328">Glycosyltransferase</keyword>
<dbReference type="GO" id="GO:0008955">
    <property type="term" value="F:peptidoglycan glycosyltransferase activity"/>
    <property type="evidence" value="ECO:0007669"/>
    <property type="project" value="UniProtKB-EC"/>
</dbReference>
<name>A0A2Z6IB20_9BURK</name>
<evidence type="ECO:0000256" key="2">
    <source>
        <dbReference type="ARBA" id="ARBA00007090"/>
    </source>
</evidence>
<evidence type="ECO:0000256" key="9">
    <source>
        <dbReference type="ARBA" id="ARBA00023268"/>
    </source>
</evidence>
<evidence type="ECO:0000256" key="3">
    <source>
        <dbReference type="ARBA" id="ARBA00007739"/>
    </source>
</evidence>
<dbReference type="SUPFAM" id="SSF56601">
    <property type="entry name" value="beta-lactamase/transpeptidase-like"/>
    <property type="match status" value="1"/>
</dbReference>
<dbReference type="Pfam" id="PF00912">
    <property type="entry name" value="Transgly"/>
    <property type="match status" value="1"/>
</dbReference>
<evidence type="ECO:0000256" key="8">
    <source>
        <dbReference type="ARBA" id="ARBA00022801"/>
    </source>
</evidence>
<dbReference type="InterPro" id="IPR050396">
    <property type="entry name" value="Glycosyltr_51/Transpeptidase"/>
</dbReference>
<evidence type="ECO:0000313" key="15">
    <source>
        <dbReference type="EMBL" id="BBF22797.1"/>
    </source>
</evidence>
<comment type="pathway">
    <text evidence="1">Cell wall biogenesis; peptidoglycan biosynthesis.</text>
</comment>
<keyword evidence="8" id="KW-0378">Hydrolase</keyword>
<evidence type="ECO:0000256" key="11">
    <source>
        <dbReference type="ARBA" id="ARBA00049902"/>
    </source>
</evidence>
<dbReference type="EMBL" id="AP018786">
    <property type="protein sequence ID" value="BBF22797.1"/>
    <property type="molecule type" value="Genomic_DNA"/>
</dbReference>
<keyword evidence="16" id="KW-1185">Reference proteome</keyword>
<dbReference type="SUPFAM" id="SSF53955">
    <property type="entry name" value="Lysozyme-like"/>
    <property type="match status" value="1"/>
</dbReference>
<dbReference type="InterPro" id="IPR001264">
    <property type="entry name" value="Glyco_trans_51"/>
</dbReference>
<evidence type="ECO:0000256" key="4">
    <source>
        <dbReference type="ARBA" id="ARBA00022645"/>
    </source>
</evidence>
<dbReference type="GO" id="GO:0004180">
    <property type="term" value="F:carboxypeptidase activity"/>
    <property type="evidence" value="ECO:0007669"/>
    <property type="project" value="UniProtKB-KW"/>
</dbReference>
<comment type="similarity">
    <text evidence="2">In the C-terminal section; belongs to the transpeptidase family.</text>
</comment>
<evidence type="ECO:0000256" key="6">
    <source>
        <dbReference type="ARBA" id="ARBA00022676"/>
    </source>
</evidence>
<organism evidence="15 16">
    <name type="scientific">Sutterella megalosphaeroides</name>
    <dbReference type="NCBI Taxonomy" id="2494234"/>
    <lineage>
        <taxon>Bacteria</taxon>
        <taxon>Pseudomonadati</taxon>
        <taxon>Pseudomonadota</taxon>
        <taxon>Betaproteobacteria</taxon>
        <taxon>Burkholderiales</taxon>
        <taxon>Sutterellaceae</taxon>
        <taxon>Sutterella</taxon>
    </lineage>
</organism>
<dbReference type="Gene3D" id="3.40.710.10">
    <property type="entry name" value="DD-peptidase/beta-lactamase superfamily"/>
    <property type="match status" value="1"/>
</dbReference>
<reference evidence="15 16" key="1">
    <citation type="journal article" date="2018" name="Int. J. Syst. Evol. Microbiol.">
        <title>Mesosutterella multiformis gen. nov., sp. nov., a member of the family Sutterellaceae and Sutterella megalosphaeroides sp. nov., isolated from human faeces.</title>
        <authorList>
            <person name="Sakamoto M."/>
            <person name="Ikeyama N."/>
            <person name="Kunihiro T."/>
            <person name="Iino T."/>
            <person name="Yuki M."/>
            <person name="Ohkuma M."/>
        </authorList>
    </citation>
    <scope>NUCLEOTIDE SEQUENCE [LARGE SCALE GENOMIC DNA]</scope>
    <source>
        <strain evidence="15 16">6FBBBH3</strain>
    </source>
</reference>
<comment type="catalytic activity">
    <reaction evidence="11">
        <text>[GlcNAc-(1-&gt;4)-Mur2Ac(oyl-L-Ala-gamma-D-Glu-L-Lys-D-Ala-D-Ala)](n)-di-trans,octa-cis-undecaprenyl diphosphate + beta-D-GlcNAc-(1-&gt;4)-Mur2Ac(oyl-L-Ala-gamma-D-Glu-L-Lys-D-Ala-D-Ala)-di-trans,octa-cis-undecaprenyl diphosphate = [GlcNAc-(1-&gt;4)-Mur2Ac(oyl-L-Ala-gamma-D-Glu-L-Lys-D-Ala-D-Ala)](n+1)-di-trans,octa-cis-undecaprenyl diphosphate + di-trans,octa-cis-undecaprenyl diphosphate + H(+)</text>
        <dbReference type="Rhea" id="RHEA:23708"/>
        <dbReference type="Rhea" id="RHEA-COMP:9602"/>
        <dbReference type="Rhea" id="RHEA-COMP:9603"/>
        <dbReference type="ChEBI" id="CHEBI:15378"/>
        <dbReference type="ChEBI" id="CHEBI:58405"/>
        <dbReference type="ChEBI" id="CHEBI:60033"/>
        <dbReference type="ChEBI" id="CHEBI:78435"/>
        <dbReference type="EC" id="2.4.99.28"/>
    </reaction>
</comment>
<feature type="domain" description="Penicillin-binding C-terminal" evidence="14">
    <location>
        <begin position="708"/>
        <end position="797"/>
    </location>
</feature>
<proteinExistence type="inferred from homology"/>
<dbReference type="EC" id="2.4.99.28" evidence="10"/>
<dbReference type="InterPro" id="IPR012338">
    <property type="entry name" value="Beta-lactam/transpept-like"/>
</dbReference>
<dbReference type="Pfam" id="PF06832">
    <property type="entry name" value="BiPBP_C"/>
    <property type="match status" value="1"/>
</dbReference>
<gene>
    <name evidence="15" type="ORF">SUTMEG_06880</name>
</gene>
<evidence type="ECO:0000313" key="16">
    <source>
        <dbReference type="Proteomes" id="UP000271003"/>
    </source>
</evidence>
<dbReference type="PANTHER" id="PTHR32282:SF15">
    <property type="entry name" value="PENICILLIN-BINDING PROTEIN 1C"/>
    <property type="match status" value="1"/>
</dbReference>
<dbReference type="Gene3D" id="1.10.3810.10">
    <property type="entry name" value="Biosynthetic peptidoglycan transglycosylase-like"/>
    <property type="match status" value="1"/>
</dbReference>
<dbReference type="NCBIfam" id="TIGR02073">
    <property type="entry name" value="PBP_1c"/>
    <property type="match status" value="1"/>
</dbReference>
<protein>
    <recommendedName>
        <fullName evidence="10">peptidoglycan glycosyltransferase</fullName>
        <ecNumber evidence="10">2.4.99.28</ecNumber>
    </recommendedName>
</protein>
<dbReference type="GO" id="GO:0009252">
    <property type="term" value="P:peptidoglycan biosynthetic process"/>
    <property type="evidence" value="ECO:0007669"/>
    <property type="project" value="UniProtKB-UniPathway"/>
</dbReference>
<dbReference type="PANTHER" id="PTHR32282">
    <property type="entry name" value="BINDING PROTEIN TRANSPEPTIDASE, PUTATIVE-RELATED"/>
    <property type="match status" value="1"/>
</dbReference>
<dbReference type="UniPathway" id="UPA00219"/>
<sequence>MALLRTTAISVALTLGTAVSLAAGLWAWAKLMPAPPLLESVPYARAVFDADGELLHLKPAADGQYRLPVRLDRVSPEALNAVVRYEDRWFWSHPGVNPFSVLRAAWQSVAGGRPIGASTITMQVARMEGGLQTRTWAGKLQQMLMALRYEAHYDKRRILEAYLTLAPYGANVVGIEAASLVWFGHSAERLTPVEAAALAVVPQNPVKRRPDAANPEFEAQRRRVGEMLLEEGVLDRRWAEALRLPLHVRRTTDLPFLAPHYTRLVESIAPEGVIEGTLRLDVQRDVERLLAAHVERLRAWGIKNGAAVVLDTRTGGLVAHAGSKDFFDSDIAGEVDAFTAFRSPGSALKPFIYGLALDQGLIHSHTVLLDRPKSFAGYAPENADGTFRGPLSAEDALLSSRNVPAVELERELSPDLYDILKRVGVPLNDDRRHYGLTLALGGAEVRMADLVRLYGALATDGLVKPVELGRVRSTDATQTPERPVLWGDPKRIPVLSPESAFVVSVMLADRGDTVRNRRNGRVHLRWKTGTSNGFRDAWAAGLVGPYVLVVWLGNFDGQSNPWLRGAETAVPLFRDIGALLARDLPAEPLRLTEANVPKGLNVTRESVCRATGDVGQPLCRDRVSAWFIPGVSPVRDSGILKEIWIDRATGLRACRFDPKTTEKHLWEFWPSDAAAAFRAAGIVKRPPPPWMPGCEENASTDTNGRGSAAADAASAPVVLTPVAGLSYPANRLSGGAPVARLRLRASAPTGTGMLHWFDGARYLGESAPERDLVAELAPGTHRLAVVDEAGRTASVTVRVRRRD</sequence>